<protein>
    <submittedName>
        <fullName evidence="1">Uncharacterized protein</fullName>
    </submittedName>
</protein>
<dbReference type="Proteomes" id="UP000828941">
    <property type="component" value="Chromosome 12"/>
</dbReference>
<gene>
    <name evidence="1" type="ORF">L6164_031258</name>
</gene>
<dbReference type="EMBL" id="CM039437">
    <property type="protein sequence ID" value="KAI4308155.1"/>
    <property type="molecule type" value="Genomic_DNA"/>
</dbReference>
<accession>A0ACB9LEY6</accession>
<reference evidence="1 2" key="1">
    <citation type="journal article" date="2022" name="DNA Res.">
        <title>Chromosomal-level genome assembly of the orchid tree Bauhinia variegata (Leguminosae; Cercidoideae) supports the allotetraploid origin hypothesis of Bauhinia.</title>
        <authorList>
            <person name="Zhong Y."/>
            <person name="Chen Y."/>
            <person name="Zheng D."/>
            <person name="Pang J."/>
            <person name="Liu Y."/>
            <person name="Luo S."/>
            <person name="Meng S."/>
            <person name="Qian L."/>
            <person name="Wei D."/>
            <person name="Dai S."/>
            <person name="Zhou R."/>
        </authorList>
    </citation>
    <scope>NUCLEOTIDE SEQUENCE [LARGE SCALE GENOMIC DNA]</scope>
    <source>
        <strain evidence="1">BV-YZ2020</strain>
    </source>
</reference>
<sequence>MKALVPAAALMALLTLDLFMVEHGEAAMSCPQDLQCLLPCLGYLESGGSPSTECCNGLKTLKASCPTTADRRAACECLKAAASQFAGKIREDLAAALPKLCGVDVGTPISKDIQCNK</sequence>
<comment type="caution">
    <text evidence="1">The sequence shown here is derived from an EMBL/GenBank/DDBJ whole genome shotgun (WGS) entry which is preliminary data.</text>
</comment>
<evidence type="ECO:0000313" key="1">
    <source>
        <dbReference type="EMBL" id="KAI4308155.1"/>
    </source>
</evidence>
<name>A0ACB9LEY6_BAUVA</name>
<keyword evidence="2" id="KW-1185">Reference proteome</keyword>
<evidence type="ECO:0000313" key="2">
    <source>
        <dbReference type="Proteomes" id="UP000828941"/>
    </source>
</evidence>
<proteinExistence type="predicted"/>
<organism evidence="1 2">
    <name type="scientific">Bauhinia variegata</name>
    <name type="common">Purple orchid tree</name>
    <name type="synonym">Phanera variegata</name>
    <dbReference type="NCBI Taxonomy" id="167791"/>
    <lineage>
        <taxon>Eukaryota</taxon>
        <taxon>Viridiplantae</taxon>
        <taxon>Streptophyta</taxon>
        <taxon>Embryophyta</taxon>
        <taxon>Tracheophyta</taxon>
        <taxon>Spermatophyta</taxon>
        <taxon>Magnoliopsida</taxon>
        <taxon>eudicotyledons</taxon>
        <taxon>Gunneridae</taxon>
        <taxon>Pentapetalae</taxon>
        <taxon>rosids</taxon>
        <taxon>fabids</taxon>
        <taxon>Fabales</taxon>
        <taxon>Fabaceae</taxon>
        <taxon>Cercidoideae</taxon>
        <taxon>Cercideae</taxon>
        <taxon>Bauhiniinae</taxon>
        <taxon>Bauhinia</taxon>
    </lineage>
</organism>